<comment type="similarity">
    <text evidence="1">Belongs to the p23/wos2 family.</text>
</comment>
<dbReference type="Proteomes" id="UP000619244">
    <property type="component" value="Unassembled WGS sequence"/>
</dbReference>
<dbReference type="SUPFAM" id="SSF49764">
    <property type="entry name" value="HSP20-like chaperones"/>
    <property type="match status" value="1"/>
</dbReference>
<feature type="region of interest" description="Disordered" evidence="2">
    <location>
        <begin position="119"/>
        <end position="156"/>
    </location>
</feature>
<dbReference type="Pfam" id="PF04969">
    <property type="entry name" value="CS"/>
    <property type="match status" value="1"/>
</dbReference>
<dbReference type="AlphaFoldDB" id="A0A918NXS3"/>
<dbReference type="CDD" id="cd06465">
    <property type="entry name" value="p23_hB-ind1_like"/>
    <property type="match status" value="1"/>
</dbReference>
<evidence type="ECO:0000313" key="4">
    <source>
        <dbReference type="EMBL" id="GGY05305.1"/>
    </source>
</evidence>
<reference evidence="4" key="1">
    <citation type="journal article" date="2014" name="Int. J. Syst. Evol. Microbiol.">
        <title>Complete genome sequence of Corynebacterium casei LMG S-19264T (=DSM 44701T), isolated from a smear-ripened cheese.</title>
        <authorList>
            <consortium name="US DOE Joint Genome Institute (JGI-PGF)"/>
            <person name="Walter F."/>
            <person name="Albersmeier A."/>
            <person name="Kalinowski J."/>
            <person name="Ruckert C."/>
        </authorList>
    </citation>
    <scope>NUCLEOTIDE SEQUENCE</scope>
    <source>
        <strain evidence="4">JCM 4790</strain>
    </source>
</reference>
<dbReference type="GO" id="GO:0051131">
    <property type="term" value="P:chaperone-mediated protein complex assembly"/>
    <property type="evidence" value="ECO:0007669"/>
    <property type="project" value="TreeGrafter"/>
</dbReference>
<sequence length="156" mass="17421">MGDISKPEIVWAQRSSASDPAKNILYVTVNLRDIQEGTLVCELTSTSLHFSATAGTGGTAADYAADLDFYAEIDPQKSSRRLTSRALSLVLRKSETKEEYWPRLTKDKTSHVKIDFDKWVDQDEQDGQDSDFTDDFDSMGGLGSMAEADIDEMRRQ</sequence>
<evidence type="ECO:0000256" key="1">
    <source>
        <dbReference type="ARBA" id="ARBA00025733"/>
    </source>
</evidence>
<gene>
    <name evidence="4" type="ORF">GCM10010358_68380</name>
</gene>
<evidence type="ECO:0000256" key="2">
    <source>
        <dbReference type="SAM" id="MobiDB-lite"/>
    </source>
</evidence>
<dbReference type="PANTHER" id="PTHR22932">
    <property type="entry name" value="TELOMERASE-BINDING PROTEIN P23 HSP90 CO-CHAPERONE"/>
    <property type="match status" value="1"/>
</dbReference>
<dbReference type="RefSeq" id="WP_190194225.1">
    <property type="nucleotide sequence ID" value="NZ_BMVU01000055.1"/>
</dbReference>
<name>A0A918NXS3_9ACTN</name>
<feature type="domain" description="CS" evidence="3">
    <location>
        <begin position="4"/>
        <end position="105"/>
    </location>
</feature>
<dbReference type="GO" id="GO:0005829">
    <property type="term" value="C:cytosol"/>
    <property type="evidence" value="ECO:0007669"/>
    <property type="project" value="TreeGrafter"/>
</dbReference>
<dbReference type="PROSITE" id="PS51203">
    <property type="entry name" value="CS"/>
    <property type="match status" value="1"/>
</dbReference>
<dbReference type="InterPro" id="IPR045250">
    <property type="entry name" value="p23-like"/>
</dbReference>
<protein>
    <recommendedName>
        <fullName evidence="3">CS domain-containing protein</fullName>
    </recommendedName>
</protein>
<reference evidence="4" key="2">
    <citation type="submission" date="2020-09" db="EMBL/GenBank/DDBJ databases">
        <authorList>
            <person name="Sun Q."/>
            <person name="Ohkuma M."/>
        </authorList>
    </citation>
    <scope>NUCLEOTIDE SEQUENCE</scope>
    <source>
        <strain evidence="4">JCM 4790</strain>
    </source>
</reference>
<dbReference type="Gene3D" id="2.60.40.790">
    <property type="match status" value="1"/>
</dbReference>
<dbReference type="GO" id="GO:0006457">
    <property type="term" value="P:protein folding"/>
    <property type="evidence" value="ECO:0007669"/>
    <property type="project" value="TreeGrafter"/>
</dbReference>
<evidence type="ECO:0000313" key="5">
    <source>
        <dbReference type="Proteomes" id="UP000619244"/>
    </source>
</evidence>
<dbReference type="InterPro" id="IPR008978">
    <property type="entry name" value="HSP20-like_chaperone"/>
</dbReference>
<keyword evidence="5" id="KW-1185">Reference proteome</keyword>
<proteinExistence type="inferred from homology"/>
<dbReference type="InterPro" id="IPR007052">
    <property type="entry name" value="CS_dom"/>
</dbReference>
<dbReference type="GO" id="GO:0051879">
    <property type="term" value="F:Hsp90 protein binding"/>
    <property type="evidence" value="ECO:0007669"/>
    <property type="project" value="InterPro"/>
</dbReference>
<accession>A0A918NXS3</accession>
<feature type="compositionally biased region" description="Acidic residues" evidence="2">
    <location>
        <begin position="122"/>
        <end position="137"/>
    </location>
</feature>
<dbReference type="PANTHER" id="PTHR22932:SF1">
    <property type="entry name" value="CO-CHAPERONE PROTEIN DAF-41"/>
    <property type="match status" value="1"/>
</dbReference>
<dbReference type="EMBL" id="BMVU01000055">
    <property type="protein sequence ID" value="GGY05305.1"/>
    <property type="molecule type" value="Genomic_DNA"/>
</dbReference>
<comment type="caution">
    <text evidence="4">The sequence shown here is derived from an EMBL/GenBank/DDBJ whole genome shotgun (WGS) entry which is preliminary data.</text>
</comment>
<evidence type="ECO:0000259" key="3">
    <source>
        <dbReference type="PROSITE" id="PS51203"/>
    </source>
</evidence>
<dbReference type="GO" id="GO:0051087">
    <property type="term" value="F:protein-folding chaperone binding"/>
    <property type="evidence" value="ECO:0007669"/>
    <property type="project" value="TreeGrafter"/>
</dbReference>
<organism evidence="4 5">
    <name type="scientific">Streptomyces minutiscleroticus</name>
    <dbReference type="NCBI Taxonomy" id="68238"/>
    <lineage>
        <taxon>Bacteria</taxon>
        <taxon>Bacillati</taxon>
        <taxon>Actinomycetota</taxon>
        <taxon>Actinomycetes</taxon>
        <taxon>Kitasatosporales</taxon>
        <taxon>Streptomycetaceae</taxon>
        <taxon>Streptomyces</taxon>
    </lineage>
</organism>